<dbReference type="AlphaFoldDB" id="A0A168F988"/>
<accession>A0A168F988</accession>
<dbReference type="RefSeq" id="WP_068536821.1">
    <property type="nucleotide sequence ID" value="NZ_LVJH01000058.1"/>
</dbReference>
<feature type="transmembrane region" description="Helical" evidence="1">
    <location>
        <begin position="16"/>
        <end position="36"/>
    </location>
</feature>
<dbReference type="STRING" id="494026.PGLA_21385"/>
<proteinExistence type="predicted"/>
<keyword evidence="1" id="KW-0812">Transmembrane</keyword>
<keyword evidence="1" id="KW-0472">Membrane</keyword>
<keyword evidence="3" id="KW-1185">Reference proteome</keyword>
<protein>
    <submittedName>
        <fullName evidence="2">Uncharacterized protein</fullName>
    </submittedName>
</protein>
<gene>
    <name evidence="2" type="ORF">PGLA_21385</name>
</gene>
<dbReference type="OrthoDB" id="1929550at2"/>
<name>A0A168F988_9BACL</name>
<comment type="caution">
    <text evidence="2">The sequence shown here is derived from an EMBL/GenBank/DDBJ whole genome shotgun (WGS) entry which is preliminary data.</text>
</comment>
<organism evidence="2 3">
    <name type="scientific">Paenibacillus glacialis</name>
    <dbReference type="NCBI Taxonomy" id="494026"/>
    <lineage>
        <taxon>Bacteria</taxon>
        <taxon>Bacillati</taxon>
        <taxon>Bacillota</taxon>
        <taxon>Bacilli</taxon>
        <taxon>Bacillales</taxon>
        <taxon>Paenibacillaceae</taxon>
        <taxon>Paenibacillus</taxon>
    </lineage>
</organism>
<keyword evidence="1" id="KW-1133">Transmembrane helix</keyword>
<dbReference type="Proteomes" id="UP000076967">
    <property type="component" value="Unassembled WGS sequence"/>
</dbReference>
<dbReference type="EMBL" id="LVJH01000058">
    <property type="protein sequence ID" value="OAB35981.1"/>
    <property type="molecule type" value="Genomic_DNA"/>
</dbReference>
<feature type="transmembrane region" description="Helical" evidence="1">
    <location>
        <begin position="43"/>
        <end position="63"/>
    </location>
</feature>
<evidence type="ECO:0000313" key="2">
    <source>
        <dbReference type="EMBL" id="OAB35981.1"/>
    </source>
</evidence>
<evidence type="ECO:0000313" key="3">
    <source>
        <dbReference type="Proteomes" id="UP000076967"/>
    </source>
</evidence>
<reference evidence="2 3" key="1">
    <citation type="submission" date="2016-03" db="EMBL/GenBank/DDBJ databases">
        <title>Draft genome sequence of Paenibacillus glacialis DSM 22343.</title>
        <authorList>
            <person name="Shin S.-K."/>
            <person name="Yi H."/>
        </authorList>
    </citation>
    <scope>NUCLEOTIDE SEQUENCE [LARGE SCALE GENOMIC DNA]</scope>
    <source>
        <strain evidence="2 3">DSM 22343</strain>
    </source>
</reference>
<evidence type="ECO:0000256" key="1">
    <source>
        <dbReference type="SAM" id="Phobius"/>
    </source>
</evidence>
<feature type="transmembrane region" description="Helical" evidence="1">
    <location>
        <begin position="69"/>
        <end position="90"/>
    </location>
</feature>
<sequence length="148" mass="17138">MNTTRKSLFWNVAHSWWILLTFTFYLNGIAFLYIGTKVKHKRWSIFGVIYSLPIIFTIIVILVHPEFGILPTISMILLFSGGLISIIHAFRIRREFLIRLEGQQNVKDDLLHQIESEYGLGPDVPKDTHSDRPVPKTVFTRGLLTRQS</sequence>